<comment type="similarity">
    <text evidence="1">Belongs to the RINT1 family.</text>
</comment>
<dbReference type="PANTHER" id="PTHR13520:SF0">
    <property type="entry name" value="RAD50-INTERACTING PROTEIN 1"/>
    <property type="match status" value="1"/>
</dbReference>
<dbReference type="OrthoDB" id="2189254at2759"/>
<name>A0A067R336_ZOONE</name>
<dbReference type="Proteomes" id="UP000027135">
    <property type="component" value="Unassembled WGS sequence"/>
</dbReference>
<dbReference type="AlphaFoldDB" id="A0A067R336"/>
<dbReference type="InterPro" id="IPR007528">
    <property type="entry name" value="RINT1_Tip20"/>
</dbReference>
<dbReference type="eggNOG" id="KOG2218">
    <property type="taxonomic scope" value="Eukaryota"/>
</dbReference>
<organism evidence="2 3">
    <name type="scientific">Zootermopsis nevadensis</name>
    <name type="common">Dampwood termite</name>
    <dbReference type="NCBI Taxonomy" id="136037"/>
    <lineage>
        <taxon>Eukaryota</taxon>
        <taxon>Metazoa</taxon>
        <taxon>Ecdysozoa</taxon>
        <taxon>Arthropoda</taxon>
        <taxon>Hexapoda</taxon>
        <taxon>Insecta</taxon>
        <taxon>Pterygota</taxon>
        <taxon>Neoptera</taxon>
        <taxon>Polyneoptera</taxon>
        <taxon>Dictyoptera</taxon>
        <taxon>Blattodea</taxon>
        <taxon>Blattoidea</taxon>
        <taxon>Termitoidae</taxon>
        <taxon>Termopsidae</taxon>
        <taxon>Zootermopsis</taxon>
    </lineage>
</organism>
<dbReference type="Gene3D" id="1.20.58.670">
    <property type="entry name" value="Dsl1p vesicle tethering complex, Tip20p subunit, domain D"/>
    <property type="match status" value="1"/>
</dbReference>
<dbReference type="OMA" id="GMTWEVL"/>
<dbReference type="EMBL" id="KK853039">
    <property type="protein sequence ID" value="KDR12185.1"/>
    <property type="molecule type" value="Genomic_DNA"/>
</dbReference>
<dbReference type="STRING" id="136037.A0A067R336"/>
<sequence length="742" mass="85216">MDLKQNVIKKLNAEFGKDVKNIGKSRDLYKRLEEEKSSIEKSLSLASSEVPSKVSAAIKAVEDTTDQINSLSTQFDAVSVAVRNQLQKDEGIATQLQEYFDKIDNLEKALAYLHRVKTIEDISKGLESALAEKDDFKCVERYVCLCNLNKLLQHSKCQHLVTFLNDTVHFWHNLLKQKFSTEFEAVLKVMKWPFVNNSLATLPPDALHQFQQLTECLLQLQLPVHLSPQPVVTSTLLTDFAPLCLPISLMIRPLRKRFLFHFYGAKQTNRPDKPEWFFTQILTWIRDHEKCVSQWVQPILNRNNMHTISAKLEMMRGLVQLVVEKLHSELPHLQYDDTLFSHTVDETLGFDRELRESFGYPASQPSVIGVLTQAQMFVKWIHLEKKYASEKMDAMLSSDTAWLPLGTPELDELRITECGESFLTLLLTITERYSSLPQPGHRLQFLELQLELLDDFRVRLLQLLHEEPVDPLNSRLPAILNTISYLASVLQEWGDLTHFLQLQYYKVQFDNAGSHGGSNLAVDDKDLQGTVFDDIVRLLLRMKDELISSLCEAVMMDIMACSREYRKDKWFAMSSPKDPVNQTITPSVCLMFQVLAERLHQLQELLSVPLFSTAWQTLAKDLNQFIYEEVILQNKFNEGGAMQFQYDMTRNMFPLFGQFTRKPDIHFPQVNDSCILLNLSKGSALLKKTITYCLTDDGIKGLQEENVLSEIGVHRLDAEKSLAVLSRRTDVTHDLIHDLTHL</sequence>
<dbReference type="PROSITE" id="PS51386">
    <property type="entry name" value="RINT1_TIP20"/>
    <property type="match status" value="1"/>
</dbReference>
<gene>
    <name evidence="2" type="ORF">L798_14004</name>
</gene>
<dbReference type="FunFam" id="1.20.58.670:FF:000003">
    <property type="entry name" value="RAD50-interacting protein 1"/>
    <property type="match status" value="1"/>
</dbReference>
<dbReference type="GO" id="GO:0006888">
    <property type="term" value="P:endoplasmic reticulum to Golgi vesicle-mediated transport"/>
    <property type="evidence" value="ECO:0007669"/>
    <property type="project" value="InterPro"/>
</dbReference>
<protein>
    <submittedName>
        <fullName evidence="2">RAD50-interacting protein 1</fullName>
    </submittedName>
</protein>
<dbReference type="Pfam" id="PF04437">
    <property type="entry name" value="RINT1_TIP1"/>
    <property type="match status" value="1"/>
</dbReference>
<accession>A0A067R336</accession>
<dbReference type="GO" id="GO:0060628">
    <property type="term" value="P:regulation of ER to Golgi vesicle-mediated transport"/>
    <property type="evidence" value="ECO:0007669"/>
    <property type="project" value="TreeGrafter"/>
</dbReference>
<proteinExistence type="inferred from homology"/>
<reference evidence="2 3" key="1">
    <citation type="journal article" date="2014" name="Nat. Commun.">
        <title>Molecular traces of alternative social organization in a termite genome.</title>
        <authorList>
            <person name="Terrapon N."/>
            <person name="Li C."/>
            <person name="Robertson H.M."/>
            <person name="Ji L."/>
            <person name="Meng X."/>
            <person name="Booth W."/>
            <person name="Chen Z."/>
            <person name="Childers C.P."/>
            <person name="Glastad K.M."/>
            <person name="Gokhale K."/>
            <person name="Gowin J."/>
            <person name="Gronenberg W."/>
            <person name="Hermansen R.A."/>
            <person name="Hu H."/>
            <person name="Hunt B.G."/>
            <person name="Huylmans A.K."/>
            <person name="Khalil S.M."/>
            <person name="Mitchell R.D."/>
            <person name="Munoz-Torres M.C."/>
            <person name="Mustard J.A."/>
            <person name="Pan H."/>
            <person name="Reese J.T."/>
            <person name="Scharf M.E."/>
            <person name="Sun F."/>
            <person name="Vogel H."/>
            <person name="Xiao J."/>
            <person name="Yang W."/>
            <person name="Yang Z."/>
            <person name="Yang Z."/>
            <person name="Zhou J."/>
            <person name="Zhu J."/>
            <person name="Brent C.S."/>
            <person name="Elsik C.G."/>
            <person name="Goodisman M.A."/>
            <person name="Liberles D.A."/>
            <person name="Roe R.M."/>
            <person name="Vargo E.L."/>
            <person name="Vilcinskas A."/>
            <person name="Wang J."/>
            <person name="Bornberg-Bauer E."/>
            <person name="Korb J."/>
            <person name="Zhang G."/>
            <person name="Liebig J."/>
        </authorList>
    </citation>
    <scope>NUCLEOTIDE SEQUENCE [LARGE SCALE GENOMIC DNA]</scope>
    <source>
        <tissue evidence="2">Whole organism</tissue>
    </source>
</reference>
<dbReference type="GO" id="GO:0070939">
    <property type="term" value="C:Dsl1/NZR complex"/>
    <property type="evidence" value="ECO:0007669"/>
    <property type="project" value="InterPro"/>
</dbReference>
<dbReference type="GO" id="GO:0006890">
    <property type="term" value="P:retrograde vesicle-mediated transport, Golgi to endoplasmic reticulum"/>
    <property type="evidence" value="ECO:0007669"/>
    <property type="project" value="InterPro"/>
</dbReference>
<evidence type="ECO:0000256" key="1">
    <source>
        <dbReference type="ARBA" id="ARBA00061158"/>
    </source>
</evidence>
<dbReference type="PANTHER" id="PTHR13520">
    <property type="entry name" value="RAD50-INTERACTING PROTEIN 1 RINT-1"/>
    <property type="match status" value="1"/>
</dbReference>
<dbReference type="FunCoup" id="A0A067R336">
    <property type="interactions" value="2424"/>
</dbReference>
<dbReference type="InParanoid" id="A0A067R336"/>
<evidence type="ECO:0000313" key="2">
    <source>
        <dbReference type="EMBL" id="KDR12185.1"/>
    </source>
</evidence>
<dbReference type="InterPro" id="IPR042044">
    <property type="entry name" value="EXOC6PINT-1/Sec15/Tip20_C_dom2"/>
</dbReference>
<keyword evidence="3" id="KW-1185">Reference proteome</keyword>
<evidence type="ECO:0000313" key="3">
    <source>
        <dbReference type="Proteomes" id="UP000027135"/>
    </source>
</evidence>